<evidence type="ECO:0000313" key="3">
    <source>
        <dbReference type="Proteomes" id="UP000010959"/>
    </source>
</evidence>
<dbReference type="Proteomes" id="UP000010959">
    <property type="component" value="Unassembled WGS sequence"/>
</dbReference>
<gene>
    <name evidence="2" type="ORF">RBSWK_04025</name>
</gene>
<dbReference type="EMBL" id="AMWG01000116">
    <property type="protein sequence ID" value="ELP32027.1"/>
    <property type="molecule type" value="Genomic_DNA"/>
</dbReference>
<sequence>MTGNKASGNHHVHPSTRVGRFEVENLSRVPGDACRYPTEMHDAN</sequence>
<dbReference type="AlphaFoldDB" id="L7CEK2"/>
<organism evidence="2 3">
    <name type="scientific">Rhodopirellula baltica SWK14</name>
    <dbReference type="NCBI Taxonomy" id="993516"/>
    <lineage>
        <taxon>Bacteria</taxon>
        <taxon>Pseudomonadati</taxon>
        <taxon>Planctomycetota</taxon>
        <taxon>Planctomycetia</taxon>
        <taxon>Pirellulales</taxon>
        <taxon>Pirellulaceae</taxon>
        <taxon>Rhodopirellula</taxon>
    </lineage>
</organism>
<accession>L7CEK2</accession>
<name>L7CEK2_RHOBT</name>
<feature type="region of interest" description="Disordered" evidence="1">
    <location>
        <begin position="1"/>
        <end position="24"/>
    </location>
</feature>
<evidence type="ECO:0000313" key="2">
    <source>
        <dbReference type="EMBL" id="ELP32027.1"/>
    </source>
</evidence>
<evidence type="ECO:0000256" key="1">
    <source>
        <dbReference type="SAM" id="MobiDB-lite"/>
    </source>
</evidence>
<comment type="caution">
    <text evidence="2">The sequence shown here is derived from an EMBL/GenBank/DDBJ whole genome shotgun (WGS) entry which is preliminary data.</text>
</comment>
<reference evidence="2 3" key="1">
    <citation type="journal article" date="2013" name="Mar. Genomics">
        <title>Expression of sulfatases in Rhodopirellula baltica and the diversity of sulfatases in the genus Rhodopirellula.</title>
        <authorList>
            <person name="Wegner C.E."/>
            <person name="Richter-Heitmann T."/>
            <person name="Klindworth A."/>
            <person name="Klockow C."/>
            <person name="Richter M."/>
            <person name="Achstetter T."/>
            <person name="Glockner F.O."/>
            <person name="Harder J."/>
        </authorList>
    </citation>
    <scope>NUCLEOTIDE SEQUENCE [LARGE SCALE GENOMIC DNA]</scope>
    <source>
        <strain evidence="2 3">SWK14</strain>
    </source>
</reference>
<proteinExistence type="predicted"/>
<protein>
    <submittedName>
        <fullName evidence="2">Uncharacterized protein</fullName>
    </submittedName>
</protein>